<organism evidence="12 13">
    <name type="scientific">Halocaridina rubra</name>
    <name type="common">Hawaiian red shrimp</name>
    <dbReference type="NCBI Taxonomy" id="373956"/>
    <lineage>
        <taxon>Eukaryota</taxon>
        <taxon>Metazoa</taxon>
        <taxon>Ecdysozoa</taxon>
        <taxon>Arthropoda</taxon>
        <taxon>Crustacea</taxon>
        <taxon>Multicrustacea</taxon>
        <taxon>Malacostraca</taxon>
        <taxon>Eumalacostraca</taxon>
        <taxon>Eucarida</taxon>
        <taxon>Decapoda</taxon>
        <taxon>Pleocyemata</taxon>
        <taxon>Caridea</taxon>
        <taxon>Atyoidea</taxon>
        <taxon>Atyidae</taxon>
        <taxon>Halocaridina</taxon>
    </lineage>
</organism>
<evidence type="ECO:0000313" key="12">
    <source>
        <dbReference type="EMBL" id="KAK7068643.1"/>
    </source>
</evidence>
<gene>
    <name evidence="12" type="ORF">SK128_020811</name>
</gene>
<evidence type="ECO:0000259" key="11">
    <source>
        <dbReference type="SMART" id="SM00918"/>
    </source>
</evidence>
<keyword evidence="13" id="KW-1185">Reference proteome</keyword>
<dbReference type="SUPFAM" id="SSF53850">
    <property type="entry name" value="Periplasmic binding protein-like II"/>
    <property type="match status" value="1"/>
</dbReference>
<dbReference type="GO" id="GO:0015276">
    <property type="term" value="F:ligand-gated monoatomic ion channel activity"/>
    <property type="evidence" value="ECO:0007669"/>
    <property type="project" value="InterPro"/>
</dbReference>
<dbReference type="AlphaFoldDB" id="A0AAN8WUG8"/>
<dbReference type="GO" id="GO:0016020">
    <property type="term" value="C:membrane"/>
    <property type="evidence" value="ECO:0007669"/>
    <property type="project" value="UniProtKB-SubCell"/>
</dbReference>
<evidence type="ECO:0000256" key="8">
    <source>
        <dbReference type="ARBA" id="ARBA00023180"/>
    </source>
</evidence>
<keyword evidence="8" id="KW-0325">Glycoprotein</keyword>
<evidence type="ECO:0000256" key="1">
    <source>
        <dbReference type="ARBA" id="ARBA00004141"/>
    </source>
</evidence>
<protein>
    <recommendedName>
        <fullName evidence="11">Ionotropic glutamate receptor L-glutamate and glycine-binding domain-containing protein</fullName>
    </recommendedName>
</protein>
<evidence type="ECO:0000256" key="5">
    <source>
        <dbReference type="ARBA" id="ARBA00023065"/>
    </source>
</evidence>
<reference evidence="12 13" key="1">
    <citation type="submission" date="2023-11" db="EMBL/GenBank/DDBJ databases">
        <title>Halocaridina rubra genome assembly.</title>
        <authorList>
            <person name="Smith C."/>
        </authorList>
    </citation>
    <scope>NUCLEOTIDE SEQUENCE [LARGE SCALE GENOMIC DNA]</scope>
    <source>
        <strain evidence="12">EP-1</strain>
        <tissue evidence="12">Whole</tissue>
    </source>
</reference>
<keyword evidence="4" id="KW-1133">Transmembrane helix</keyword>
<evidence type="ECO:0000313" key="13">
    <source>
        <dbReference type="Proteomes" id="UP001381693"/>
    </source>
</evidence>
<keyword evidence="10" id="KW-0407">Ion channel</keyword>
<dbReference type="Gene3D" id="3.40.190.10">
    <property type="entry name" value="Periplasmic binding protein-like II"/>
    <property type="match status" value="1"/>
</dbReference>
<dbReference type="Pfam" id="PF10613">
    <property type="entry name" value="Lig_chan-Glu_bd"/>
    <property type="match status" value="1"/>
</dbReference>
<keyword evidence="9" id="KW-1071">Ligand-gated ion channel</keyword>
<comment type="subcellular location">
    <subcellularLocation>
        <location evidence="1">Membrane</location>
        <topology evidence="1">Multi-pass membrane protein</topology>
    </subcellularLocation>
</comment>
<evidence type="ECO:0000256" key="3">
    <source>
        <dbReference type="ARBA" id="ARBA00022692"/>
    </source>
</evidence>
<dbReference type="Proteomes" id="UP001381693">
    <property type="component" value="Unassembled WGS sequence"/>
</dbReference>
<keyword evidence="2" id="KW-0813">Transport</keyword>
<dbReference type="InterPro" id="IPR019594">
    <property type="entry name" value="Glu/Gly-bd"/>
</dbReference>
<keyword evidence="5" id="KW-0406">Ion transport</keyword>
<dbReference type="SMART" id="SM00918">
    <property type="entry name" value="Lig_chan-Glu_bd"/>
    <property type="match status" value="1"/>
</dbReference>
<keyword evidence="7" id="KW-0675">Receptor</keyword>
<accession>A0AAN8WUG8</accession>
<evidence type="ECO:0000256" key="2">
    <source>
        <dbReference type="ARBA" id="ARBA00022448"/>
    </source>
</evidence>
<sequence length="295" mass="33484">MLSLFDENKDLGPRMYLLYDQYHVDTSKGIAKTFRNNNGITLEYGDTAMTLLPVLMSVMYTRSWFYVVCSVDHILHIFKMIRVQRLENKHIQWFIVLEDKLEKDLLMSGLEILLREGTRVSIITRHATTTLAISSSKVDVDNKMRFHETGKYYVNRNYSTEDISILLLADLDWMYSDMGERELIVTANDNWPFFGKGRIDPDGTVRPHAGIDVSIVEALGHALNFTYKVQSPADGKWGGPQPDGTVTGMIGMVARHEANLAICEITISVKVIMAPYLISELNQSKKSDPSPMLNK</sequence>
<comment type="caution">
    <text evidence="12">The sequence shown here is derived from an EMBL/GenBank/DDBJ whole genome shotgun (WGS) entry which is preliminary data.</text>
</comment>
<keyword evidence="3" id="KW-0812">Transmembrane</keyword>
<feature type="domain" description="Ionotropic glutamate receptor L-glutamate and glycine-binding" evidence="11">
    <location>
        <begin position="192"/>
        <end position="255"/>
    </location>
</feature>
<evidence type="ECO:0000256" key="4">
    <source>
        <dbReference type="ARBA" id="ARBA00022989"/>
    </source>
</evidence>
<evidence type="ECO:0000256" key="7">
    <source>
        <dbReference type="ARBA" id="ARBA00023170"/>
    </source>
</evidence>
<proteinExistence type="predicted"/>
<evidence type="ECO:0000256" key="6">
    <source>
        <dbReference type="ARBA" id="ARBA00023136"/>
    </source>
</evidence>
<evidence type="ECO:0000256" key="10">
    <source>
        <dbReference type="ARBA" id="ARBA00023303"/>
    </source>
</evidence>
<evidence type="ECO:0000256" key="9">
    <source>
        <dbReference type="ARBA" id="ARBA00023286"/>
    </source>
</evidence>
<dbReference type="EMBL" id="JAXCGZ010017168">
    <property type="protein sequence ID" value="KAK7068643.1"/>
    <property type="molecule type" value="Genomic_DNA"/>
</dbReference>
<keyword evidence="6" id="KW-0472">Membrane</keyword>
<name>A0AAN8WUG8_HALRR</name>